<evidence type="ECO:0000256" key="1">
    <source>
        <dbReference type="SAM" id="MobiDB-lite"/>
    </source>
</evidence>
<protein>
    <submittedName>
        <fullName evidence="2">Uncharacterized protein</fullName>
    </submittedName>
</protein>
<feature type="compositionally biased region" description="Polar residues" evidence="1">
    <location>
        <begin position="154"/>
        <end position="163"/>
    </location>
</feature>
<reference evidence="2" key="2">
    <citation type="submission" date="2013-04" db="UniProtKB">
        <authorList>
            <consortium name="EnsemblPlants"/>
        </authorList>
    </citation>
    <scope>IDENTIFICATION</scope>
</reference>
<dbReference type="AlphaFoldDB" id="J3LW40"/>
<dbReference type="Gramene" id="OB04G13650.1">
    <property type="protein sequence ID" value="OB04G13650.1"/>
    <property type="gene ID" value="OB04G13650"/>
</dbReference>
<keyword evidence="3" id="KW-1185">Reference proteome</keyword>
<proteinExistence type="predicted"/>
<evidence type="ECO:0000313" key="3">
    <source>
        <dbReference type="Proteomes" id="UP000006038"/>
    </source>
</evidence>
<dbReference type="Proteomes" id="UP000006038">
    <property type="component" value="Chromosome 4"/>
</dbReference>
<sequence>MTINRRGLRLDGFAKELHYLHVTLGYSQEVEYNGVTRSPVDKEGSPRSLWKFHPSHGGPGEHAGFRTTRQEDDTTIMLLACMSSSCLDKTKLQNFRPTQDSQDCYSNSTLLKLKQELDQVKEELRKLKIAQGDVESSNTSKRRCAHPSLKITARKSTPSVEDS</sequence>
<reference evidence="2" key="1">
    <citation type="journal article" date="2013" name="Nat. Commun.">
        <title>Whole-genome sequencing of Oryza brachyantha reveals mechanisms underlying Oryza genome evolution.</title>
        <authorList>
            <person name="Chen J."/>
            <person name="Huang Q."/>
            <person name="Gao D."/>
            <person name="Wang J."/>
            <person name="Lang Y."/>
            <person name="Liu T."/>
            <person name="Li B."/>
            <person name="Bai Z."/>
            <person name="Luis Goicoechea J."/>
            <person name="Liang C."/>
            <person name="Chen C."/>
            <person name="Zhang W."/>
            <person name="Sun S."/>
            <person name="Liao Y."/>
            <person name="Zhang X."/>
            <person name="Yang L."/>
            <person name="Song C."/>
            <person name="Wang M."/>
            <person name="Shi J."/>
            <person name="Liu G."/>
            <person name="Liu J."/>
            <person name="Zhou H."/>
            <person name="Zhou W."/>
            <person name="Yu Q."/>
            <person name="An N."/>
            <person name="Chen Y."/>
            <person name="Cai Q."/>
            <person name="Wang B."/>
            <person name="Liu B."/>
            <person name="Min J."/>
            <person name="Huang Y."/>
            <person name="Wu H."/>
            <person name="Li Z."/>
            <person name="Zhang Y."/>
            <person name="Yin Y."/>
            <person name="Song W."/>
            <person name="Jiang J."/>
            <person name="Jackson S.A."/>
            <person name="Wing R.A."/>
            <person name="Wang J."/>
            <person name="Chen M."/>
        </authorList>
    </citation>
    <scope>NUCLEOTIDE SEQUENCE [LARGE SCALE GENOMIC DNA]</scope>
    <source>
        <strain evidence="2">cv. IRGC 101232</strain>
    </source>
</reference>
<organism evidence="2">
    <name type="scientific">Oryza brachyantha</name>
    <name type="common">malo sina</name>
    <dbReference type="NCBI Taxonomy" id="4533"/>
    <lineage>
        <taxon>Eukaryota</taxon>
        <taxon>Viridiplantae</taxon>
        <taxon>Streptophyta</taxon>
        <taxon>Embryophyta</taxon>
        <taxon>Tracheophyta</taxon>
        <taxon>Spermatophyta</taxon>
        <taxon>Magnoliopsida</taxon>
        <taxon>Liliopsida</taxon>
        <taxon>Poales</taxon>
        <taxon>Poaceae</taxon>
        <taxon>BOP clade</taxon>
        <taxon>Oryzoideae</taxon>
        <taxon>Oryzeae</taxon>
        <taxon>Oryzinae</taxon>
        <taxon>Oryza</taxon>
    </lineage>
</organism>
<accession>J3LW40</accession>
<feature type="region of interest" description="Disordered" evidence="1">
    <location>
        <begin position="131"/>
        <end position="163"/>
    </location>
</feature>
<evidence type="ECO:0000313" key="2">
    <source>
        <dbReference type="EnsemblPlants" id="OB04G13650.1"/>
    </source>
</evidence>
<name>J3LW40_ORYBR</name>
<dbReference type="HOGENOM" id="CLU_1629620_0_0_1"/>
<dbReference type="EnsemblPlants" id="OB04G13650.1">
    <property type="protein sequence ID" value="OB04G13650.1"/>
    <property type="gene ID" value="OB04G13650"/>
</dbReference>